<keyword evidence="4" id="KW-1185">Reference proteome</keyword>
<protein>
    <submittedName>
        <fullName evidence="2">Uncharacterized protein</fullName>
    </submittedName>
</protein>
<sequence length="117" mass="11734">MSSLALSADEYEVKSSEVIGNTSPPISGSPPAAEPHISSSIGASSALALATAASTACLHDGSEASSVAHTRSFPGMVIVSTFSPGFDPCHTFLSPTIPVPTHGVQPVGRFSAKIPAS</sequence>
<dbReference type="EMBL" id="WSZM01000055">
    <property type="protein sequence ID" value="KAF4045221.1"/>
    <property type="molecule type" value="Genomic_DNA"/>
</dbReference>
<organism evidence="2 4">
    <name type="scientific">Phytophthora infestans</name>
    <name type="common">Potato late blight agent</name>
    <name type="synonym">Botrytis infestans</name>
    <dbReference type="NCBI Taxonomy" id="4787"/>
    <lineage>
        <taxon>Eukaryota</taxon>
        <taxon>Sar</taxon>
        <taxon>Stramenopiles</taxon>
        <taxon>Oomycota</taxon>
        <taxon>Peronosporomycetes</taxon>
        <taxon>Peronosporales</taxon>
        <taxon>Peronosporaceae</taxon>
        <taxon>Phytophthora</taxon>
    </lineage>
</organism>
<gene>
    <name evidence="2" type="ORF">GN244_ATG02605</name>
    <name evidence="3" type="ORF">GN958_ATG09121</name>
</gene>
<name>A0A833TRA5_PHYIN</name>
<dbReference type="Proteomes" id="UP000704712">
    <property type="component" value="Unassembled WGS sequence"/>
</dbReference>
<reference evidence="2" key="1">
    <citation type="submission" date="2020-04" db="EMBL/GenBank/DDBJ databases">
        <title>Hybrid Assembly of Korean Phytophthora infestans isolates.</title>
        <authorList>
            <person name="Prokchorchik M."/>
            <person name="Lee Y."/>
            <person name="Seo J."/>
            <person name="Cho J.-H."/>
            <person name="Park Y.-E."/>
            <person name="Jang D.-C."/>
            <person name="Im J.-S."/>
            <person name="Choi J.-G."/>
            <person name="Park H.-J."/>
            <person name="Lee G.-B."/>
            <person name="Lee Y.-G."/>
            <person name="Hong S.-Y."/>
            <person name="Cho K."/>
            <person name="Sohn K.H."/>
        </authorList>
    </citation>
    <scope>NUCLEOTIDE SEQUENCE</scope>
    <source>
        <strain evidence="2">KR_1_A1</strain>
        <strain evidence="3">KR_2_A2</strain>
    </source>
</reference>
<dbReference type="EMBL" id="JAACNO010001285">
    <property type="protein sequence ID" value="KAF4141674.1"/>
    <property type="molecule type" value="Genomic_DNA"/>
</dbReference>
<accession>A0A833TRA5</accession>
<evidence type="ECO:0000313" key="2">
    <source>
        <dbReference type="EMBL" id="KAF4045221.1"/>
    </source>
</evidence>
<dbReference type="Proteomes" id="UP000602510">
    <property type="component" value="Unassembled WGS sequence"/>
</dbReference>
<evidence type="ECO:0000313" key="4">
    <source>
        <dbReference type="Proteomes" id="UP000602510"/>
    </source>
</evidence>
<comment type="caution">
    <text evidence="2">The sequence shown here is derived from an EMBL/GenBank/DDBJ whole genome shotgun (WGS) entry which is preliminary data.</text>
</comment>
<proteinExistence type="predicted"/>
<feature type="region of interest" description="Disordered" evidence="1">
    <location>
        <begin position="1"/>
        <end position="37"/>
    </location>
</feature>
<dbReference type="AlphaFoldDB" id="A0A833TRA5"/>
<evidence type="ECO:0000313" key="3">
    <source>
        <dbReference type="EMBL" id="KAF4141674.1"/>
    </source>
</evidence>
<evidence type="ECO:0000256" key="1">
    <source>
        <dbReference type="SAM" id="MobiDB-lite"/>
    </source>
</evidence>